<feature type="compositionally biased region" description="Polar residues" evidence="3">
    <location>
        <begin position="739"/>
        <end position="766"/>
    </location>
</feature>
<dbReference type="InParanoid" id="A0A409Y7A0"/>
<reference evidence="7 8" key="1">
    <citation type="journal article" date="2018" name="Evol. Lett.">
        <title>Horizontal gene cluster transfer increased hallucinogenic mushroom diversity.</title>
        <authorList>
            <person name="Reynolds H.T."/>
            <person name="Vijayakumar V."/>
            <person name="Gluck-Thaler E."/>
            <person name="Korotkin H.B."/>
            <person name="Matheny P.B."/>
            <person name="Slot J.C."/>
        </authorList>
    </citation>
    <scope>NUCLEOTIDE SEQUENCE [LARGE SCALE GENOMIC DNA]</scope>
    <source>
        <strain evidence="7 8">2629</strain>
    </source>
</reference>
<dbReference type="InterPro" id="IPR001763">
    <property type="entry name" value="Rhodanese-like_dom"/>
</dbReference>
<dbReference type="STRING" id="181874.A0A409Y7A0"/>
<dbReference type="EC" id="3.1.3.48" evidence="2"/>
<dbReference type="PANTHER" id="PTHR19134">
    <property type="entry name" value="RECEPTOR-TYPE TYROSINE-PROTEIN PHOSPHATASE"/>
    <property type="match status" value="1"/>
</dbReference>
<evidence type="ECO:0000259" key="4">
    <source>
        <dbReference type="PROSITE" id="PS50055"/>
    </source>
</evidence>
<feature type="compositionally biased region" description="Polar residues" evidence="3">
    <location>
        <begin position="1041"/>
        <end position="1052"/>
    </location>
</feature>
<evidence type="ECO:0000256" key="2">
    <source>
        <dbReference type="ARBA" id="ARBA00013064"/>
    </source>
</evidence>
<accession>A0A409Y7A0</accession>
<dbReference type="GO" id="GO:0004725">
    <property type="term" value="F:protein tyrosine phosphatase activity"/>
    <property type="evidence" value="ECO:0007669"/>
    <property type="project" value="UniProtKB-EC"/>
</dbReference>
<feature type="compositionally biased region" description="Polar residues" evidence="3">
    <location>
        <begin position="849"/>
        <end position="863"/>
    </location>
</feature>
<dbReference type="InterPro" id="IPR000242">
    <property type="entry name" value="PTP_cat"/>
</dbReference>
<dbReference type="PROSITE" id="PS50206">
    <property type="entry name" value="RHODANESE_3"/>
    <property type="match status" value="1"/>
</dbReference>
<evidence type="ECO:0000313" key="8">
    <source>
        <dbReference type="Proteomes" id="UP000284842"/>
    </source>
</evidence>
<dbReference type="PROSITE" id="PS50056">
    <property type="entry name" value="TYR_PHOSPHATASE_2"/>
    <property type="match status" value="1"/>
</dbReference>
<feature type="domain" description="Rhodanese" evidence="6">
    <location>
        <begin position="16"/>
        <end position="132"/>
    </location>
</feature>
<dbReference type="Pfam" id="PF00102">
    <property type="entry name" value="Y_phosphatase"/>
    <property type="match status" value="2"/>
</dbReference>
<dbReference type="Gene3D" id="3.90.190.10">
    <property type="entry name" value="Protein tyrosine phosphatase superfamily"/>
    <property type="match status" value="2"/>
</dbReference>
<feature type="compositionally biased region" description="Polar residues" evidence="3">
    <location>
        <begin position="799"/>
        <end position="811"/>
    </location>
</feature>
<dbReference type="Proteomes" id="UP000284842">
    <property type="component" value="Unassembled WGS sequence"/>
</dbReference>
<dbReference type="Gene3D" id="3.40.250.10">
    <property type="entry name" value="Rhodanese-like domain"/>
    <property type="match status" value="1"/>
</dbReference>
<dbReference type="InterPro" id="IPR036873">
    <property type="entry name" value="Rhodanese-like_dom_sf"/>
</dbReference>
<dbReference type="SMART" id="SM00404">
    <property type="entry name" value="PTPc_motif"/>
    <property type="match status" value="1"/>
</dbReference>
<feature type="region of interest" description="Disordered" evidence="3">
    <location>
        <begin position="712"/>
        <end position="766"/>
    </location>
</feature>
<proteinExistence type="inferred from homology"/>
<dbReference type="InterPro" id="IPR050348">
    <property type="entry name" value="Protein-Tyr_Phosphatase"/>
</dbReference>
<feature type="region of interest" description="Disordered" evidence="3">
    <location>
        <begin position="793"/>
        <end position="828"/>
    </location>
</feature>
<dbReference type="PROSITE" id="PS50055">
    <property type="entry name" value="TYR_PHOSPHATASE_PTP"/>
    <property type="match status" value="1"/>
</dbReference>
<dbReference type="FunCoup" id="A0A409Y7A0">
    <property type="interactions" value="18"/>
</dbReference>
<comment type="similarity">
    <text evidence="1">Belongs to the protein-tyrosine phosphatase family. Non-receptor class subfamily.</text>
</comment>
<feature type="region of interest" description="Disordered" evidence="3">
    <location>
        <begin position="131"/>
        <end position="154"/>
    </location>
</feature>
<dbReference type="EMBL" id="NHTK01001374">
    <property type="protein sequence ID" value="PPQ98874.1"/>
    <property type="molecule type" value="Genomic_DNA"/>
</dbReference>
<feature type="region of interest" description="Disordered" evidence="3">
    <location>
        <begin position="254"/>
        <end position="277"/>
    </location>
</feature>
<evidence type="ECO:0000256" key="1">
    <source>
        <dbReference type="ARBA" id="ARBA00009649"/>
    </source>
</evidence>
<feature type="region of interest" description="Disordered" evidence="3">
    <location>
        <begin position="849"/>
        <end position="936"/>
    </location>
</feature>
<evidence type="ECO:0000313" key="7">
    <source>
        <dbReference type="EMBL" id="PPQ98874.1"/>
    </source>
</evidence>
<feature type="compositionally biased region" description="Polar residues" evidence="3">
    <location>
        <begin position="1103"/>
        <end position="1123"/>
    </location>
</feature>
<keyword evidence="8" id="KW-1185">Reference proteome</keyword>
<sequence length="1123" mass="123161">MALPLDHHQLHLWLTNSNQILILDIRPHAAYTASRIPNALSLSVPSTLLKRPLFSLDRLADMLPSKVAKNKFNAWRTASRILVYDADTQIAAENSNITGLLKKFTADGFRGELAYLKGGFQIVWREMRNILDTNPPPVDTDAEDDDDPDNEKSTVLRTRQLPMSAFSLSSTTAMHLTAPVMRKPPLTMSGSTMNSASSNSQPYNPFFDTIRQNTELSQGITERIPLRLPLRVRRRISDLPFPWLQDIARKAARTLPSQRSLTDSSDSESEDPDDAINTTDVEEGKEALAMQFFKIELAEQRRLMGVMEYHSRESGQPIATLQQSSAPFPFSITAGVEKGAKNRYRHIWPFEHARVRLHQQRDNDDDYVNASYVQPLGTNKRYIATQGPLPSTFTDFWTLCWEQNVHVIVMLTREVEGAMVKCGTYWADSDFGPLHLRLISTEGDIPPQERPITAGFFAQTSNIPTSRSSHRKQPHPAGSQRRYRHHHHNNGTEIVKRVFELTHRGYPEAKPRRIIHLQYLEWPDMNVPDDPRGVLGLVKQVEEAVLETGKDDPAPTPQGIVSMNEVDEKTGIAKHALGSNSPVLLHCSAGVGRTGGFIAVDAILDAIRRDVRLGRSQPASSQVNDAMNLDPVERNPIASPSTNHSIRTTTVAPIQLSASGFSGHVPATPMEVDGPAPVPNDDFFTQTKANLGTEKWAESIRAQGRMNSDAPTLILQHPDAGSTGQGVDSTSSSLDGSSEFTNFNLSSQPRSSSSFETSLSGISSPSTGFAPGQDLVKASELLQNVLNNQQARLADQQRIRTQSAPSSNLPTLPTHVRSSCGDAETPMQLESATKSAHCIICPPSISSLNGNPSITLNPSQGVFSETEPPRSRSQSPSVPSAAPSADESSNPPSLQHPMPVTTRPLLSTSAASEDPSTKSFHYKQPRPLNGSKTPISLSSFDEPIWEVIQDMREQRMSLCQSLRQYVFVHAAIVEGTLMILDEERDIAGGLRPHDSHPTQCDADPTPSVSPTKRRSGKGSSRSRSTSSRRSRKGAHPYAMTDSGSVASSTSTGKRGASPTELLKEGKEGEVMLSKRPSVKRRLPGSAESVKENAHIHHHHVPNRITTSMSPGVGFSTSTRSLPS</sequence>
<feature type="region of interest" description="Disordered" evidence="3">
    <location>
        <begin position="461"/>
        <end position="489"/>
    </location>
</feature>
<protein>
    <recommendedName>
        <fullName evidence="2">protein-tyrosine-phosphatase</fullName>
        <ecNumber evidence="2">3.1.3.48</ecNumber>
    </recommendedName>
</protein>
<dbReference type="PROSITE" id="PS00383">
    <property type="entry name" value="TYR_PHOSPHATASE_1"/>
    <property type="match status" value="1"/>
</dbReference>
<organism evidence="7 8">
    <name type="scientific">Panaeolus cyanescens</name>
    <dbReference type="NCBI Taxonomy" id="181874"/>
    <lineage>
        <taxon>Eukaryota</taxon>
        <taxon>Fungi</taxon>
        <taxon>Dikarya</taxon>
        <taxon>Basidiomycota</taxon>
        <taxon>Agaricomycotina</taxon>
        <taxon>Agaricomycetes</taxon>
        <taxon>Agaricomycetidae</taxon>
        <taxon>Agaricales</taxon>
        <taxon>Agaricineae</taxon>
        <taxon>Galeropsidaceae</taxon>
        <taxon>Panaeolus</taxon>
    </lineage>
</organism>
<evidence type="ECO:0000256" key="3">
    <source>
        <dbReference type="SAM" id="MobiDB-lite"/>
    </source>
</evidence>
<feature type="compositionally biased region" description="Low complexity" evidence="3">
    <location>
        <begin position="729"/>
        <end position="738"/>
    </location>
</feature>
<feature type="compositionally biased region" description="Acidic residues" evidence="3">
    <location>
        <begin position="265"/>
        <end position="274"/>
    </location>
</feature>
<dbReference type="OrthoDB" id="6058203at2759"/>
<evidence type="ECO:0000259" key="6">
    <source>
        <dbReference type="PROSITE" id="PS50206"/>
    </source>
</evidence>
<feature type="domain" description="Tyrosine-protein phosphatase" evidence="4">
    <location>
        <begin position="341"/>
        <end position="610"/>
    </location>
</feature>
<feature type="region of interest" description="Disordered" evidence="3">
    <location>
        <begin position="988"/>
        <end position="1123"/>
    </location>
</feature>
<dbReference type="InterPro" id="IPR016130">
    <property type="entry name" value="Tyr_Pase_AS"/>
</dbReference>
<evidence type="ECO:0000259" key="5">
    <source>
        <dbReference type="PROSITE" id="PS50056"/>
    </source>
</evidence>
<dbReference type="Pfam" id="PF00581">
    <property type="entry name" value="Rhodanese"/>
    <property type="match status" value="1"/>
</dbReference>
<dbReference type="PANTHER" id="PTHR19134:SF561">
    <property type="entry name" value="PROTEIN TYROSINE PHOSPHATASE 36E, ISOFORM A"/>
    <property type="match status" value="1"/>
</dbReference>
<feature type="compositionally biased region" description="Low complexity" evidence="3">
    <location>
        <begin position="871"/>
        <end position="893"/>
    </location>
</feature>
<feature type="domain" description="Tyrosine specific protein phosphatases" evidence="5">
    <location>
        <begin position="578"/>
        <end position="613"/>
    </location>
</feature>
<comment type="caution">
    <text evidence="7">The sequence shown here is derived from an EMBL/GenBank/DDBJ whole genome shotgun (WGS) entry which is preliminary data.</text>
</comment>
<gene>
    <name evidence="7" type="ORF">CVT24_003505</name>
</gene>
<dbReference type="InterPro" id="IPR003595">
    <property type="entry name" value="Tyr_Pase_cat"/>
</dbReference>
<dbReference type="AlphaFoldDB" id="A0A409Y7A0"/>
<dbReference type="InterPro" id="IPR029021">
    <property type="entry name" value="Prot-tyrosine_phosphatase-like"/>
</dbReference>
<dbReference type="SMART" id="SM00194">
    <property type="entry name" value="PTPc"/>
    <property type="match status" value="1"/>
</dbReference>
<dbReference type="PRINTS" id="PR00700">
    <property type="entry name" value="PRTYPHPHTASE"/>
</dbReference>
<dbReference type="InterPro" id="IPR000387">
    <property type="entry name" value="Tyr_Pase_dom"/>
</dbReference>
<feature type="compositionally biased region" description="Acidic residues" evidence="3">
    <location>
        <begin position="140"/>
        <end position="149"/>
    </location>
</feature>
<dbReference type="SUPFAM" id="SSF52821">
    <property type="entry name" value="Rhodanese/Cell cycle control phosphatase"/>
    <property type="match status" value="1"/>
</dbReference>
<dbReference type="SUPFAM" id="SSF52799">
    <property type="entry name" value="(Phosphotyrosine protein) phosphatases II"/>
    <property type="match status" value="1"/>
</dbReference>
<name>A0A409Y7A0_9AGAR</name>